<dbReference type="EMBL" id="JAPNUD010000012">
    <property type="protein sequence ID" value="MDA0640378.1"/>
    <property type="molecule type" value="Genomic_DNA"/>
</dbReference>
<dbReference type="Pfam" id="PF09224">
    <property type="entry name" value="DUF1961"/>
    <property type="match status" value="1"/>
</dbReference>
<evidence type="ECO:0000313" key="2">
    <source>
        <dbReference type="Proteomes" id="UP001212498"/>
    </source>
</evidence>
<proteinExistence type="predicted"/>
<keyword evidence="2" id="KW-1185">Reference proteome</keyword>
<dbReference type="RefSeq" id="WP_271275638.1">
    <property type="nucleotide sequence ID" value="NZ_BAABFD010000015.1"/>
</dbReference>
<reference evidence="1 2" key="1">
    <citation type="submission" date="2022-11" db="EMBL/GenBank/DDBJ databases">
        <title>Nonomuraea corallina sp. nov., a new species of the genus Nonomuraea isolated from sea side sediment in Thai sea.</title>
        <authorList>
            <person name="Ngamcharungchit C."/>
            <person name="Matsumoto A."/>
            <person name="Suriyachadkun C."/>
            <person name="Panbangred W."/>
            <person name="Inahashi Y."/>
            <person name="Intra B."/>
        </authorList>
    </citation>
    <scope>NUCLEOTIDE SEQUENCE [LARGE SCALE GENOMIC DNA]</scope>
    <source>
        <strain evidence="1 2">DSM 43553</strain>
    </source>
</reference>
<comment type="caution">
    <text evidence="1">The sequence shown here is derived from an EMBL/GenBank/DDBJ whole genome shotgun (WGS) entry which is preliminary data.</text>
</comment>
<sequence length="70" mass="7588">MRLEICRPTGRPPAWCSGAWPACGWTVRAGDRERSLRSCNLRESHGFHLVAQGVDPWSAVLDALGVQAAG</sequence>
<evidence type="ECO:0000313" key="1">
    <source>
        <dbReference type="EMBL" id="MDA0640378.1"/>
    </source>
</evidence>
<protein>
    <submittedName>
        <fullName evidence="1">DUF1961 family protein</fullName>
    </submittedName>
</protein>
<dbReference type="Proteomes" id="UP001212498">
    <property type="component" value="Unassembled WGS sequence"/>
</dbReference>
<dbReference type="InterPro" id="IPR015305">
    <property type="entry name" value="DUF1961"/>
</dbReference>
<dbReference type="InterPro" id="IPR013320">
    <property type="entry name" value="ConA-like_dom_sf"/>
</dbReference>
<dbReference type="SUPFAM" id="SSF49899">
    <property type="entry name" value="Concanavalin A-like lectins/glucanases"/>
    <property type="match status" value="1"/>
</dbReference>
<name>A0ABT4SSZ0_9ACTN</name>
<gene>
    <name evidence="1" type="ORF">OUY24_07080</name>
</gene>
<organism evidence="1 2">
    <name type="scientific">Nonomuraea ferruginea</name>
    <dbReference type="NCBI Taxonomy" id="46174"/>
    <lineage>
        <taxon>Bacteria</taxon>
        <taxon>Bacillati</taxon>
        <taxon>Actinomycetota</taxon>
        <taxon>Actinomycetes</taxon>
        <taxon>Streptosporangiales</taxon>
        <taxon>Streptosporangiaceae</taxon>
        <taxon>Nonomuraea</taxon>
    </lineage>
</organism>
<accession>A0ABT4SSZ0</accession>